<dbReference type="Gene3D" id="3.30.1610.10">
    <property type="entry name" value="Peptidase S59, nucleoporin"/>
    <property type="match status" value="1"/>
</dbReference>
<dbReference type="InParanoid" id="E9HGA8"/>
<evidence type="ECO:0000256" key="5">
    <source>
        <dbReference type="ARBA" id="ARBA00022927"/>
    </source>
</evidence>
<evidence type="ECO:0000256" key="8">
    <source>
        <dbReference type="ARBA" id="ARBA00023242"/>
    </source>
</evidence>
<proteinExistence type="inferred from homology"/>
<name>E9HGA8_DAPPU</name>
<dbReference type="GO" id="GO:0017056">
    <property type="term" value="F:structural constituent of nuclear pore"/>
    <property type="evidence" value="ECO:0007669"/>
    <property type="project" value="InterPro"/>
</dbReference>
<dbReference type="KEGG" id="dpx:DAPPUDRAFT_62439"/>
<evidence type="ECO:0000313" key="10">
    <source>
        <dbReference type="EMBL" id="EFX69233.1"/>
    </source>
</evidence>
<accession>E9HGA8</accession>
<keyword evidence="4" id="KW-0509">mRNA transport</keyword>
<sequence length="126" mass="14190">MAHHPVGIVLRRVGYSTIPTMKELSVIGLDDNGECIVPSFTVVRQGYVKYCFEGPLNVCNLNVDEIVFIGSRKVTVNPDISMRPPVVEGLNRRVEISLNGIWPQDKSGFATTYPQYHRNKSILLRF</sequence>
<keyword evidence="11" id="KW-1185">Reference proteome</keyword>
<feature type="domain" description="Peptidase S59" evidence="9">
    <location>
        <begin position="12"/>
        <end position="126"/>
    </location>
</feature>
<dbReference type="InterPro" id="IPR037665">
    <property type="entry name" value="Nucleoporin_S59-like"/>
</dbReference>
<keyword evidence="6" id="KW-0811">Translocation</keyword>
<organism evidence="10 11">
    <name type="scientific">Daphnia pulex</name>
    <name type="common">Water flea</name>
    <dbReference type="NCBI Taxonomy" id="6669"/>
    <lineage>
        <taxon>Eukaryota</taxon>
        <taxon>Metazoa</taxon>
        <taxon>Ecdysozoa</taxon>
        <taxon>Arthropoda</taxon>
        <taxon>Crustacea</taxon>
        <taxon>Branchiopoda</taxon>
        <taxon>Diplostraca</taxon>
        <taxon>Cladocera</taxon>
        <taxon>Anomopoda</taxon>
        <taxon>Daphniidae</taxon>
        <taxon>Daphnia</taxon>
    </lineage>
</organism>
<dbReference type="HOGENOM" id="CLU_1983771_0_0_1"/>
<evidence type="ECO:0000256" key="7">
    <source>
        <dbReference type="ARBA" id="ARBA00023132"/>
    </source>
</evidence>
<dbReference type="STRING" id="6669.E9HGA8"/>
<dbReference type="PANTHER" id="PTHR23198">
    <property type="entry name" value="NUCLEOPORIN"/>
    <property type="match status" value="1"/>
</dbReference>
<protein>
    <recommendedName>
        <fullName evidence="9">Peptidase S59 domain-containing protein</fullName>
    </recommendedName>
</protein>
<dbReference type="GO" id="GO:0005643">
    <property type="term" value="C:nuclear pore"/>
    <property type="evidence" value="ECO:0007669"/>
    <property type="project" value="UniProtKB-SubCell"/>
</dbReference>
<dbReference type="Proteomes" id="UP000000305">
    <property type="component" value="Unassembled WGS sequence"/>
</dbReference>
<dbReference type="AlphaFoldDB" id="E9HGA8"/>
<evidence type="ECO:0000256" key="1">
    <source>
        <dbReference type="ARBA" id="ARBA00004567"/>
    </source>
</evidence>
<dbReference type="eggNOG" id="KOG0845">
    <property type="taxonomic scope" value="Eukaryota"/>
</dbReference>
<dbReference type="EMBL" id="GL732640">
    <property type="protein sequence ID" value="EFX69233.1"/>
    <property type="molecule type" value="Genomic_DNA"/>
</dbReference>
<evidence type="ECO:0000256" key="2">
    <source>
        <dbReference type="ARBA" id="ARBA00008926"/>
    </source>
</evidence>
<comment type="subcellular location">
    <subcellularLocation>
        <location evidence="1">Nucleus</location>
        <location evidence="1">Nuclear pore complex</location>
    </subcellularLocation>
</comment>
<evidence type="ECO:0000256" key="4">
    <source>
        <dbReference type="ARBA" id="ARBA00022816"/>
    </source>
</evidence>
<gene>
    <name evidence="10" type="ORF">DAPPUDRAFT_62439</name>
</gene>
<dbReference type="InterPro" id="IPR036903">
    <property type="entry name" value="Nup98_auto-Pept-S59_dom_sf"/>
</dbReference>
<dbReference type="GO" id="GO:0051028">
    <property type="term" value="P:mRNA transport"/>
    <property type="evidence" value="ECO:0007669"/>
    <property type="project" value="UniProtKB-KW"/>
</dbReference>
<comment type="similarity">
    <text evidence="2">Belongs to the nucleoporin GLFG family.</text>
</comment>
<evidence type="ECO:0000313" key="11">
    <source>
        <dbReference type="Proteomes" id="UP000000305"/>
    </source>
</evidence>
<dbReference type="PANTHER" id="PTHR23198:SF6">
    <property type="entry name" value="NUCLEAR PORE COMPLEX PROTEIN NUP98-NUP96"/>
    <property type="match status" value="1"/>
</dbReference>
<dbReference type="SUPFAM" id="SSF82215">
    <property type="entry name" value="C-terminal autoproteolytic domain of nucleoporin nup98"/>
    <property type="match status" value="1"/>
</dbReference>
<dbReference type="OrthoDB" id="6357689at2759"/>
<dbReference type="PROSITE" id="PS51434">
    <property type="entry name" value="NUP_C"/>
    <property type="match status" value="1"/>
</dbReference>
<keyword evidence="8" id="KW-0539">Nucleus</keyword>
<dbReference type="Pfam" id="PF04096">
    <property type="entry name" value="Nucleoporin2"/>
    <property type="match status" value="1"/>
</dbReference>
<keyword evidence="7" id="KW-0906">Nuclear pore complex</keyword>
<dbReference type="GO" id="GO:0015031">
    <property type="term" value="P:protein transport"/>
    <property type="evidence" value="ECO:0007669"/>
    <property type="project" value="UniProtKB-KW"/>
</dbReference>
<dbReference type="MEROPS" id="S59.001"/>
<keyword evidence="3" id="KW-0813">Transport</keyword>
<evidence type="ECO:0000256" key="3">
    <source>
        <dbReference type="ARBA" id="ARBA00022448"/>
    </source>
</evidence>
<evidence type="ECO:0000256" key="6">
    <source>
        <dbReference type="ARBA" id="ARBA00023010"/>
    </source>
</evidence>
<keyword evidence="5" id="KW-0653">Protein transport</keyword>
<evidence type="ECO:0000259" key="9">
    <source>
        <dbReference type="PROSITE" id="PS51434"/>
    </source>
</evidence>
<dbReference type="InterPro" id="IPR007230">
    <property type="entry name" value="Nup98_auto-Pept-S59_dom"/>
</dbReference>
<reference evidence="10 11" key="1">
    <citation type="journal article" date="2011" name="Science">
        <title>The ecoresponsive genome of Daphnia pulex.</title>
        <authorList>
            <person name="Colbourne J.K."/>
            <person name="Pfrender M.E."/>
            <person name="Gilbert D."/>
            <person name="Thomas W.K."/>
            <person name="Tucker A."/>
            <person name="Oakley T.H."/>
            <person name="Tokishita S."/>
            <person name="Aerts A."/>
            <person name="Arnold G.J."/>
            <person name="Basu M.K."/>
            <person name="Bauer D.J."/>
            <person name="Caceres C.E."/>
            <person name="Carmel L."/>
            <person name="Casola C."/>
            <person name="Choi J.H."/>
            <person name="Detter J.C."/>
            <person name="Dong Q."/>
            <person name="Dusheyko S."/>
            <person name="Eads B.D."/>
            <person name="Frohlich T."/>
            <person name="Geiler-Samerotte K.A."/>
            <person name="Gerlach D."/>
            <person name="Hatcher P."/>
            <person name="Jogdeo S."/>
            <person name="Krijgsveld J."/>
            <person name="Kriventseva E.V."/>
            <person name="Kultz D."/>
            <person name="Laforsch C."/>
            <person name="Lindquist E."/>
            <person name="Lopez J."/>
            <person name="Manak J.R."/>
            <person name="Muller J."/>
            <person name="Pangilinan J."/>
            <person name="Patwardhan R.P."/>
            <person name="Pitluck S."/>
            <person name="Pritham E.J."/>
            <person name="Rechtsteiner A."/>
            <person name="Rho M."/>
            <person name="Rogozin I.B."/>
            <person name="Sakarya O."/>
            <person name="Salamov A."/>
            <person name="Schaack S."/>
            <person name="Shapiro H."/>
            <person name="Shiga Y."/>
            <person name="Skalitzky C."/>
            <person name="Smith Z."/>
            <person name="Souvorov A."/>
            <person name="Sung W."/>
            <person name="Tang Z."/>
            <person name="Tsuchiya D."/>
            <person name="Tu H."/>
            <person name="Vos H."/>
            <person name="Wang M."/>
            <person name="Wolf Y.I."/>
            <person name="Yamagata H."/>
            <person name="Yamada T."/>
            <person name="Ye Y."/>
            <person name="Shaw J.R."/>
            <person name="Andrews J."/>
            <person name="Crease T.J."/>
            <person name="Tang H."/>
            <person name="Lucas S.M."/>
            <person name="Robertson H.M."/>
            <person name="Bork P."/>
            <person name="Koonin E.V."/>
            <person name="Zdobnov E.M."/>
            <person name="Grigoriev I.V."/>
            <person name="Lynch M."/>
            <person name="Boore J.L."/>
        </authorList>
    </citation>
    <scope>NUCLEOTIDE SEQUENCE [LARGE SCALE GENOMIC DNA]</scope>
</reference>